<dbReference type="InterPro" id="IPR005119">
    <property type="entry name" value="LysR_subst-bd"/>
</dbReference>
<evidence type="ECO:0000256" key="2">
    <source>
        <dbReference type="ARBA" id="ARBA00023015"/>
    </source>
</evidence>
<accession>A0ABS5EXB7</accession>
<comment type="similarity">
    <text evidence="1">Belongs to the LysR transcriptional regulatory family.</text>
</comment>
<dbReference type="SUPFAM" id="SSF53850">
    <property type="entry name" value="Periplasmic binding protein-like II"/>
    <property type="match status" value="1"/>
</dbReference>
<comment type="caution">
    <text evidence="6">The sequence shown here is derived from an EMBL/GenBank/DDBJ whole genome shotgun (WGS) entry which is preliminary data.</text>
</comment>
<dbReference type="Gene3D" id="3.40.190.10">
    <property type="entry name" value="Periplasmic binding protein-like II"/>
    <property type="match status" value="2"/>
</dbReference>
<sequence>MLAPRRLPSLNGIRAFEAAARTGSFVAAAAELNVTPAAISRLVRLLELRLGIALFARHANRLVPTAAGLAYQAGLTRILDDAARLTGQVVAMAGAKVVTVGVGPTFAVRWLIPRLLDLQRQEPEIEVRVVTGGQTVPFSDGWSCGIRLGDGNWPGLEATPLFPADLLPVCAPAMAARIGDIPALARETLIRVAHAPDDWSRWLAAMGAAGIRAGGPVFDYYGQALQAALDGIGVAMGVRPYIDDDLAAGRLVAPFPRSVSKDMRWYLVHHAGREAEPGFAAFRRWLIAACKFRANGLDR</sequence>
<dbReference type="InterPro" id="IPR058163">
    <property type="entry name" value="LysR-type_TF_proteobact-type"/>
</dbReference>
<reference evidence="7" key="1">
    <citation type="journal article" date="2021" name="Syst. Appl. Microbiol.">
        <title>Roseomonas hellenica sp. nov., isolated from roots of wild-growing Alkanna tinctoria.</title>
        <authorList>
            <person name="Rat A."/>
            <person name="Naranjo H.D."/>
            <person name="Lebbe L."/>
            <person name="Cnockaert M."/>
            <person name="Krigas N."/>
            <person name="Grigoriadou K."/>
            <person name="Maloupa E."/>
            <person name="Willems A."/>
        </authorList>
    </citation>
    <scope>NUCLEOTIDE SEQUENCE [LARGE SCALE GENOMIC DNA]</scope>
    <source>
        <strain evidence="7">LMG 31523</strain>
    </source>
</reference>
<dbReference type="Gene3D" id="1.10.10.10">
    <property type="entry name" value="Winged helix-like DNA-binding domain superfamily/Winged helix DNA-binding domain"/>
    <property type="match status" value="1"/>
</dbReference>
<keyword evidence="3" id="KW-0238">DNA-binding</keyword>
<keyword evidence="7" id="KW-1185">Reference proteome</keyword>
<dbReference type="PANTHER" id="PTHR30537:SF74">
    <property type="entry name" value="HTH-TYPE TRANSCRIPTIONAL REGULATOR TRPI"/>
    <property type="match status" value="1"/>
</dbReference>
<evidence type="ECO:0000313" key="6">
    <source>
        <dbReference type="EMBL" id="MBR0664931.1"/>
    </source>
</evidence>
<dbReference type="PANTHER" id="PTHR30537">
    <property type="entry name" value="HTH-TYPE TRANSCRIPTIONAL REGULATOR"/>
    <property type="match status" value="1"/>
</dbReference>
<dbReference type="PROSITE" id="PS50931">
    <property type="entry name" value="HTH_LYSR"/>
    <property type="match status" value="1"/>
</dbReference>
<dbReference type="SUPFAM" id="SSF46785">
    <property type="entry name" value="Winged helix' DNA-binding domain"/>
    <property type="match status" value="1"/>
</dbReference>
<proteinExistence type="inferred from homology"/>
<keyword evidence="2" id="KW-0805">Transcription regulation</keyword>
<organism evidence="6 7">
    <name type="scientific">Plastoroseomonas hellenica</name>
    <dbReference type="NCBI Taxonomy" id="2687306"/>
    <lineage>
        <taxon>Bacteria</taxon>
        <taxon>Pseudomonadati</taxon>
        <taxon>Pseudomonadota</taxon>
        <taxon>Alphaproteobacteria</taxon>
        <taxon>Acetobacterales</taxon>
        <taxon>Acetobacteraceae</taxon>
        <taxon>Plastoroseomonas</taxon>
    </lineage>
</organism>
<dbReference type="Pfam" id="PF00126">
    <property type="entry name" value="HTH_1"/>
    <property type="match status" value="1"/>
</dbReference>
<evidence type="ECO:0000256" key="3">
    <source>
        <dbReference type="ARBA" id="ARBA00023125"/>
    </source>
</evidence>
<dbReference type="PRINTS" id="PR00039">
    <property type="entry name" value="HTHLYSR"/>
</dbReference>
<dbReference type="Proteomes" id="UP001196870">
    <property type="component" value="Unassembled WGS sequence"/>
</dbReference>
<dbReference type="EMBL" id="JAAGBB010000011">
    <property type="protein sequence ID" value="MBR0664931.1"/>
    <property type="molecule type" value="Genomic_DNA"/>
</dbReference>
<evidence type="ECO:0000256" key="4">
    <source>
        <dbReference type="ARBA" id="ARBA00023163"/>
    </source>
</evidence>
<dbReference type="CDD" id="cd08432">
    <property type="entry name" value="PBP2_GcdR_TrpI_HvrB_AmpR_like"/>
    <property type="match status" value="1"/>
</dbReference>
<evidence type="ECO:0000313" key="7">
    <source>
        <dbReference type="Proteomes" id="UP001196870"/>
    </source>
</evidence>
<dbReference type="InterPro" id="IPR036388">
    <property type="entry name" value="WH-like_DNA-bd_sf"/>
</dbReference>
<dbReference type="InterPro" id="IPR036390">
    <property type="entry name" value="WH_DNA-bd_sf"/>
</dbReference>
<name>A0ABS5EXB7_9PROT</name>
<gene>
    <name evidence="6" type="ORF">GXW71_11255</name>
</gene>
<dbReference type="Pfam" id="PF03466">
    <property type="entry name" value="LysR_substrate"/>
    <property type="match status" value="1"/>
</dbReference>
<protein>
    <submittedName>
        <fullName evidence="6">LysR family transcriptional regulator</fullName>
    </submittedName>
</protein>
<keyword evidence="4" id="KW-0804">Transcription</keyword>
<evidence type="ECO:0000259" key="5">
    <source>
        <dbReference type="PROSITE" id="PS50931"/>
    </source>
</evidence>
<feature type="domain" description="HTH lysR-type" evidence="5">
    <location>
        <begin position="8"/>
        <end position="65"/>
    </location>
</feature>
<evidence type="ECO:0000256" key="1">
    <source>
        <dbReference type="ARBA" id="ARBA00009437"/>
    </source>
</evidence>
<dbReference type="InterPro" id="IPR000847">
    <property type="entry name" value="LysR_HTH_N"/>
</dbReference>